<evidence type="ECO:0000313" key="3">
    <source>
        <dbReference type="Proteomes" id="UP000092445"/>
    </source>
</evidence>
<feature type="transmembrane region" description="Helical" evidence="1">
    <location>
        <begin position="85"/>
        <end position="103"/>
    </location>
</feature>
<keyword evidence="1" id="KW-0472">Membrane</keyword>
<dbReference type="Proteomes" id="UP000092445">
    <property type="component" value="Unassembled WGS sequence"/>
</dbReference>
<protein>
    <submittedName>
        <fullName evidence="2">Uncharacterized protein</fullName>
    </submittedName>
</protein>
<proteinExistence type="predicted"/>
<keyword evidence="3" id="KW-1185">Reference proteome</keyword>
<keyword evidence="1" id="KW-0812">Transmembrane</keyword>
<evidence type="ECO:0000313" key="2">
    <source>
        <dbReference type="EnsemblMetazoa" id="GPAI002157-PA"/>
    </source>
</evidence>
<organism evidence="2 3">
    <name type="scientific">Glossina pallidipes</name>
    <name type="common">Tsetse fly</name>
    <dbReference type="NCBI Taxonomy" id="7398"/>
    <lineage>
        <taxon>Eukaryota</taxon>
        <taxon>Metazoa</taxon>
        <taxon>Ecdysozoa</taxon>
        <taxon>Arthropoda</taxon>
        <taxon>Hexapoda</taxon>
        <taxon>Insecta</taxon>
        <taxon>Pterygota</taxon>
        <taxon>Neoptera</taxon>
        <taxon>Endopterygota</taxon>
        <taxon>Diptera</taxon>
        <taxon>Brachycera</taxon>
        <taxon>Muscomorpha</taxon>
        <taxon>Hippoboscoidea</taxon>
        <taxon>Glossinidae</taxon>
        <taxon>Glossina</taxon>
    </lineage>
</organism>
<dbReference type="EnsemblMetazoa" id="GPAI002157-RA">
    <property type="protein sequence ID" value="GPAI002157-PA"/>
    <property type="gene ID" value="GPAI002157"/>
</dbReference>
<sequence length="143" mass="16851">MNRLILTKFFEPEVDSFEWSTTIRTTLNDDIRIVSPDKELVNQWLYCVKNLKMKSYRTGRGWECDFETSGIIKCYTQNATPHTKGVSFLLICLATYFLCLVVPNKYAMVWQPIQNLKDLIKYEMQNVCWIRIVGDFVIPMLFC</sequence>
<reference evidence="2" key="2">
    <citation type="submission" date="2020-05" db="UniProtKB">
        <authorList>
            <consortium name="EnsemblMetazoa"/>
        </authorList>
    </citation>
    <scope>IDENTIFICATION</scope>
    <source>
        <strain evidence="2">IAEA</strain>
    </source>
</reference>
<name>A0A1A9Z2Y4_GLOPL</name>
<dbReference type="AlphaFoldDB" id="A0A1A9Z2Y4"/>
<dbReference type="VEuPathDB" id="VectorBase:GPAI002157"/>
<evidence type="ECO:0000256" key="1">
    <source>
        <dbReference type="SAM" id="Phobius"/>
    </source>
</evidence>
<accession>A0A1A9Z2Y4</accession>
<keyword evidence="1" id="KW-1133">Transmembrane helix</keyword>
<reference evidence="3" key="1">
    <citation type="submission" date="2014-03" db="EMBL/GenBank/DDBJ databases">
        <authorList>
            <person name="Aksoy S."/>
            <person name="Warren W."/>
            <person name="Wilson R.K."/>
        </authorList>
    </citation>
    <scope>NUCLEOTIDE SEQUENCE [LARGE SCALE GENOMIC DNA]</scope>
    <source>
        <strain evidence="3">IAEA</strain>
    </source>
</reference>